<accession>A0A2A6E4N5</accession>
<gene>
    <name evidence="3" type="ORF">BLM47_00655</name>
</gene>
<proteinExistence type="inferred from homology"/>
<comment type="similarity">
    <text evidence="1">Belongs to the UPF0111 family.</text>
</comment>
<dbReference type="PANTHER" id="PTHR37298">
    <property type="entry name" value="UPF0111 PROTEIN YKAA"/>
    <property type="match status" value="1"/>
</dbReference>
<name>A0A2A6E4N5_9BACL</name>
<comment type="caution">
    <text evidence="3">The sequence shown here is derived from an EMBL/GenBank/DDBJ whole genome shotgun (WGS) entry which is preliminary data.</text>
</comment>
<sequence>MFKKRKDTDFLQLLLQSAENALNGARLFRQAMEGAAPPSNYLDPIKSLESEGDRITHRIYRGLAQVFITPLDREDILELAVRIDDVMDGIEASIARFDYMQIEQPNGYMRDFAHVLVESCEHIVEAFRLLARKKYLQIREHTVRINDLENEADRLMREGIRDIFTKPSDPYRDFKLKELYERLEETTDCCEDVADILESVVLKYA</sequence>
<dbReference type="Gene3D" id="1.20.58.220">
    <property type="entry name" value="Phosphate transport system protein phou homolog 2, domain 2"/>
    <property type="match status" value="1"/>
</dbReference>
<evidence type="ECO:0008006" key="5">
    <source>
        <dbReference type="Google" id="ProtNLM"/>
    </source>
</evidence>
<reference evidence="3 4" key="1">
    <citation type="submission" date="2016-12" db="EMBL/GenBank/DDBJ databases">
        <title>Candidatus Reconcilibacillus cellulovorans genome.</title>
        <authorList>
            <person name="Kolinko S."/>
            <person name="Wu Y.-W."/>
            <person name="Tachea F."/>
            <person name="Denzel E."/>
            <person name="Hiras J."/>
            <person name="Baecker N."/>
            <person name="Chan L.J."/>
            <person name="Eichorst S.A."/>
            <person name="Frey D."/>
            <person name="Adams P.D."/>
            <person name="Pray T."/>
            <person name="Tanjore D."/>
            <person name="Petzold C.J."/>
            <person name="Gladden J.M."/>
            <person name="Simmons B.A."/>
            <person name="Singer S.W."/>
        </authorList>
    </citation>
    <scope>NUCLEOTIDE SEQUENCE [LARGE SCALE GENOMIC DNA]</scope>
    <source>
        <strain evidence="3">JTherm</strain>
    </source>
</reference>
<evidence type="ECO:0000313" key="4">
    <source>
        <dbReference type="Proteomes" id="UP000243688"/>
    </source>
</evidence>
<dbReference type="Pfam" id="PF01865">
    <property type="entry name" value="PhoU_div"/>
    <property type="match status" value="1"/>
</dbReference>
<dbReference type="AlphaFoldDB" id="A0A2A6E4N5"/>
<keyword evidence="2" id="KW-0175">Coiled coil</keyword>
<dbReference type="Proteomes" id="UP000243688">
    <property type="component" value="Unassembled WGS sequence"/>
</dbReference>
<dbReference type="EMBL" id="MOXJ01000001">
    <property type="protein sequence ID" value="PDO11796.1"/>
    <property type="molecule type" value="Genomic_DNA"/>
</dbReference>
<dbReference type="InterPro" id="IPR018445">
    <property type="entry name" value="Put_Phosphate_transp_reg"/>
</dbReference>
<organism evidence="3 4">
    <name type="scientific">Candidatus Reconcilbacillus cellulovorans</name>
    <dbReference type="NCBI Taxonomy" id="1906605"/>
    <lineage>
        <taxon>Bacteria</taxon>
        <taxon>Bacillati</taxon>
        <taxon>Bacillota</taxon>
        <taxon>Bacilli</taxon>
        <taxon>Bacillales</taxon>
        <taxon>Paenibacillaceae</taxon>
        <taxon>Candidatus Reconcilbacillus</taxon>
    </lineage>
</organism>
<evidence type="ECO:0000256" key="1">
    <source>
        <dbReference type="ARBA" id="ARBA00008591"/>
    </source>
</evidence>
<feature type="coiled-coil region" evidence="2">
    <location>
        <begin position="131"/>
        <end position="158"/>
    </location>
</feature>
<dbReference type="InterPro" id="IPR052912">
    <property type="entry name" value="UPF0111_domain"/>
</dbReference>
<dbReference type="InterPro" id="IPR038078">
    <property type="entry name" value="PhoU-like_sf"/>
</dbReference>
<evidence type="ECO:0000256" key="2">
    <source>
        <dbReference type="SAM" id="Coils"/>
    </source>
</evidence>
<evidence type="ECO:0000313" key="3">
    <source>
        <dbReference type="EMBL" id="PDO11796.1"/>
    </source>
</evidence>
<dbReference type="PANTHER" id="PTHR37298:SF1">
    <property type="entry name" value="UPF0111 PROTEIN YKAA"/>
    <property type="match status" value="1"/>
</dbReference>
<protein>
    <recommendedName>
        <fullName evidence="5">Phosphate transport regulator</fullName>
    </recommendedName>
</protein>